<organism evidence="9 10">
    <name type="scientific">Artemisia annua</name>
    <name type="common">Sweet wormwood</name>
    <dbReference type="NCBI Taxonomy" id="35608"/>
    <lineage>
        <taxon>Eukaryota</taxon>
        <taxon>Viridiplantae</taxon>
        <taxon>Streptophyta</taxon>
        <taxon>Embryophyta</taxon>
        <taxon>Tracheophyta</taxon>
        <taxon>Spermatophyta</taxon>
        <taxon>Magnoliopsida</taxon>
        <taxon>eudicotyledons</taxon>
        <taxon>Gunneridae</taxon>
        <taxon>Pentapetalae</taxon>
        <taxon>asterids</taxon>
        <taxon>campanulids</taxon>
        <taxon>Asterales</taxon>
        <taxon>Asteraceae</taxon>
        <taxon>Asteroideae</taxon>
        <taxon>Anthemideae</taxon>
        <taxon>Artemisiinae</taxon>
        <taxon>Artemisia</taxon>
    </lineage>
</organism>
<dbReference type="Pfam" id="PF00657">
    <property type="entry name" value="Lipase_GDSL"/>
    <property type="match status" value="1"/>
</dbReference>
<name>A0A2U1NVM8_ARTAN</name>
<dbReference type="GO" id="GO:0016042">
    <property type="term" value="P:lipid catabolic process"/>
    <property type="evidence" value="ECO:0007669"/>
    <property type="project" value="UniProtKB-KW"/>
</dbReference>
<evidence type="ECO:0000256" key="2">
    <source>
        <dbReference type="ARBA" id="ARBA00008668"/>
    </source>
</evidence>
<dbReference type="OrthoDB" id="1683520at2759"/>
<evidence type="ECO:0000256" key="4">
    <source>
        <dbReference type="ARBA" id="ARBA00022729"/>
    </source>
</evidence>
<keyword evidence="6" id="KW-0442">Lipid degradation</keyword>
<keyword evidence="10" id="KW-1185">Reference proteome</keyword>
<evidence type="ECO:0000256" key="8">
    <source>
        <dbReference type="SAM" id="SignalP"/>
    </source>
</evidence>
<dbReference type="InterPro" id="IPR036514">
    <property type="entry name" value="SGNH_hydro_sf"/>
</dbReference>
<keyword evidence="4 8" id="KW-0732">Signal</keyword>
<feature type="signal peptide" evidence="8">
    <location>
        <begin position="1"/>
        <end position="27"/>
    </location>
</feature>
<dbReference type="Gene3D" id="3.40.50.1110">
    <property type="entry name" value="SGNH hydrolase"/>
    <property type="match status" value="1"/>
</dbReference>
<sequence length="366" mass="39726">MTCYFSLLCHTMIVAVLMQFQIFVAVSQPQVPCYFIFGDSLVDNGNNNDLVTMAKANYPPYGIDFPEGVTGRFTNGRTIADIIGQLLGFSKFISSFANATDEDISTGVNYGSGGAGIRDESGSNLGGHISLNMQLQNHAAILSRLLLLQQNSTFTNEYVKKCIYLVNMGSNDYINNYLMPEKFPTSRIFTPDQYAAVLASQFSQQLTTLYQLGARNVAVFGVGLIGCTPAEIARFGTNGTCVESINNDVKLFNDRLKPLVDNINSNFSDARYTFINATGISTPQRGVALPNVPCCQLRSDGQCIPNSIPCANRSLFTFFDGFHPTEVANTVLATRSYNAQSPTDASPYDISQLAAISTDASQLAAI</sequence>
<evidence type="ECO:0000256" key="1">
    <source>
        <dbReference type="ARBA" id="ARBA00004613"/>
    </source>
</evidence>
<dbReference type="SUPFAM" id="SSF52266">
    <property type="entry name" value="SGNH hydrolase"/>
    <property type="match status" value="1"/>
</dbReference>
<evidence type="ECO:0000256" key="6">
    <source>
        <dbReference type="ARBA" id="ARBA00022963"/>
    </source>
</evidence>
<protein>
    <submittedName>
        <fullName evidence="9">SGNH hydrolase-type esterase domain-containing protein</fullName>
    </submittedName>
</protein>
<accession>A0A2U1NVM8</accession>
<keyword evidence="7" id="KW-0443">Lipid metabolism</keyword>
<comment type="similarity">
    <text evidence="2">Belongs to the 'GDSL' lipolytic enzyme family.</text>
</comment>
<dbReference type="Proteomes" id="UP000245207">
    <property type="component" value="Unassembled WGS sequence"/>
</dbReference>
<evidence type="ECO:0000256" key="3">
    <source>
        <dbReference type="ARBA" id="ARBA00022525"/>
    </source>
</evidence>
<dbReference type="PANTHER" id="PTHR45650:SF9">
    <property type="entry name" value="SGNH HYDROLASE-TYPE ESTERASE DOMAIN-CONTAINING PROTEIN"/>
    <property type="match status" value="1"/>
</dbReference>
<comment type="caution">
    <text evidence="9">The sequence shown here is derived from an EMBL/GenBank/DDBJ whole genome shotgun (WGS) entry which is preliminary data.</text>
</comment>
<dbReference type="InterPro" id="IPR001087">
    <property type="entry name" value="GDSL"/>
</dbReference>
<gene>
    <name evidence="9" type="ORF">CTI12_AA223610</name>
</gene>
<keyword evidence="3" id="KW-0964">Secreted</keyword>
<comment type="subcellular location">
    <subcellularLocation>
        <location evidence="1">Secreted</location>
    </subcellularLocation>
</comment>
<dbReference type="CDD" id="cd01837">
    <property type="entry name" value="SGNH_plant_lipase_like"/>
    <property type="match status" value="1"/>
</dbReference>
<dbReference type="GO" id="GO:0016788">
    <property type="term" value="F:hydrolase activity, acting on ester bonds"/>
    <property type="evidence" value="ECO:0007669"/>
    <property type="project" value="InterPro"/>
</dbReference>
<dbReference type="EMBL" id="PKPP01002115">
    <property type="protein sequence ID" value="PWA77520.1"/>
    <property type="molecule type" value="Genomic_DNA"/>
</dbReference>
<evidence type="ECO:0000313" key="10">
    <source>
        <dbReference type="Proteomes" id="UP000245207"/>
    </source>
</evidence>
<proteinExistence type="inferred from homology"/>
<dbReference type="InterPro" id="IPR051238">
    <property type="entry name" value="GDSL_esterase/lipase"/>
</dbReference>
<evidence type="ECO:0000256" key="5">
    <source>
        <dbReference type="ARBA" id="ARBA00022801"/>
    </source>
</evidence>
<evidence type="ECO:0000313" key="9">
    <source>
        <dbReference type="EMBL" id="PWA77520.1"/>
    </source>
</evidence>
<feature type="chain" id="PRO_5015718311" evidence="8">
    <location>
        <begin position="28"/>
        <end position="366"/>
    </location>
</feature>
<reference evidence="9 10" key="1">
    <citation type="journal article" date="2018" name="Mol. Plant">
        <title>The genome of Artemisia annua provides insight into the evolution of Asteraceae family and artemisinin biosynthesis.</title>
        <authorList>
            <person name="Shen Q."/>
            <person name="Zhang L."/>
            <person name="Liao Z."/>
            <person name="Wang S."/>
            <person name="Yan T."/>
            <person name="Shi P."/>
            <person name="Liu M."/>
            <person name="Fu X."/>
            <person name="Pan Q."/>
            <person name="Wang Y."/>
            <person name="Lv Z."/>
            <person name="Lu X."/>
            <person name="Zhang F."/>
            <person name="Jiang W."/>
            <person name="Ma Y."/>
            <person name="Chen M."/>
            <person name="Hao X."/>
            <person name="Li L."/>
            <person name="Tang Y."/>
            <person name="Lv G."/>
            <person name="Zhou Y."/>
            <person name="Sun X."/>
            <person name="Brodelius P.E."/>
            <person name="Rose J.K.C."/>
            <person name="Tang K."/>
        </authorList>
    </citation>
    <scope>NUCLEOTIDE SEQUENCE [LARGE SCALE GENOMIC DNA]</scope>
    <source>
        <strain evidence="10">cv. Huhao1</strain>
        <tissue evidence="9">Leaf</tissue>
    </source>
</reference>
<keyword evidence="5 9" id="KW-0378">Hydrolase</keyword>
<dbReference type="PANTHER" id="PTHR45650">
    <property type="entry name" value="GDSL-LIKE LIPASE/ACYLHYDROLASE-RELATED"/>
    <property type="match status" value="1"/>
</dbReference>
<evidence type="ECO:0000256" key="7">
    <source>
        <dbReference type="ARBA" id="ARBA00023098"/>
    </source>
</evidence>
<dbReference type="InterPro" id="IPR035669">
    <property type="entry name" value="SGNH_plant_lipase-like"/>
</dbReference>
<dbReference type="GO" id="GO:0005576">
    <property type="term" value="C:extracellular region"/>
    <property type="evidence" value="ECO:0007669"/>
    <property type="project" value="UniProtKB-SubCell"/>
</dbReference>
<dbReference type="AlphaFoldDB" id="A0A2U1NVM8"/>